<name>A0A7V4KDT6_FERPE</name>
<evidence type="ECO:0000256" key="4">
    <source>
        <dbReference type="ARBA" id="ARBA00023134"/>
    </source>
</evidence>
<accession>A0A7V4KDT6</accession>
<dbReference type="GO" id="GO:0005525">
    <property type="term" value="F:GTP binding"/>
    <property type="evidence" value="ECO:0007669"/>
    <property type="project" value="UniProtKB-KW"/>
</dbReference>
<dbReference type="AlphaFoldDB" id="A0A7V4KDT6"/>
<keyword evidence="5" id="KW-0472">Membrane</keyword>
<feature type="domain" description="Dynamin N-terminal" evidence="7">
    <location>
        <begin position="158"/>
        <end position="330"/>
    </location>
</feature>
<dbReference type="Pfam" id="PF00350">
    <property type="entry name" value="Dynamin_N"/>
    <property type="match status" value="1"/>
</dbReference>
<keyword evidence="6" id="KW-0175">Coiled coil</keyword>
<keyword evidence="3" id="KW-0378">Hydrolase</keyword>
<protein>
    <recommendedName>
        <fullName evidence="7">Dynamin N-terminal domain-containing protein</fullName>
    </recommendedName>
</protein>
<keyword evidence="2" id="KW-0547">Nucleotide-binding</keyword>
<reference evidence="8" key="1">
    <citation type="journal article" date="2020" name="mSystems">
        <title>Genome- and Community-Level Interaction Insights into Carbon Utilization and Element Cycling Functions of Hydrothermarchaeota in Hydrothermal Sediment.</title>
        <authorList>
            <person name="Zhou Z."/>
            <person name="Liu Y."/>
            <person name="Xu W."/>
            <person name="Pan J."/>
            <person name="Luo Z.H."/>
            <person name="Li M."/>
        </authorList>
    </citation>
    <scope>NUCLEOTIDE SEQUENCE [LARGE SCALE GENOMIC DNA]</scope>
    <source>
        <strain evidence="8">SpSt-61</strain>
    </source>
</reference>
<dbReference type="InterPro" id="IPR045063">
    <property type="entry name" value="Dynamin_N"/>
</dbReference>
<dbReference type="Gene3D" id="3.40.50.300">
    <property type="entry name" value="P-loop containing nucleotide triphosphate hydrolases"/>
    <property type="match status" value="1"/>
</dbReference>
<feature type="coiled-coil region" evidence="6">
    <location>
        <begin position="26"/>
        <end position="88"/>
    </location>
</feature>
<organism evidence="8">
    <name type="scientific">Fervidobacterium pennivorans</name>
    <dbReference type="NCBI Taxonomy" id="93466"/>
    <lineage>
        <taxon>Bacteria</taxon>
        <taxon>Thermotogati</taxon>
        <taxon>Thermotogota</taxon>
        <taxon>Thermotogae</taxon>
        <taxon>Thermotogales</taxon>
        <taxon>Fervidobacteriaceae</taxon>
        <taxon>Fervidobacterium</taxon>
    </lineage>
</organism>
<proteinExistence type="predicted"/>
<evidence type="ECO:0000256" key="6">
    <source>
        <dbReference type="SAM" id="Coils"/>
    </source>
</evidence>
<evidence type="ECO:0000256" key="2">
    <source>
        <dbReference type="ARBA" id="ARBA00022741"/>
    </source>
</evidence>
<evidence type="ECO:0000256" key="3">
    <source>
        <dbReference type="ARBA" id="ARBA00022801"/>
    </source>
</evidence>
<evidence type="ECO:0000313" key="8">
    <source>
        <dbReference type="EMBL" id="HGU53165.1"/>
    </source>
</evidence>
<sequence length="487" mass="56695">MNEKVTQKILRKAISKLTSEEKNDILDSQKNKNLELFNENLQLKRQNKDLTQLLKTLEEENTELKTVLQKTEEEFKIVKQNYHSLSEMYEIVKKVLSDNFFENESFKEFEKTYQDFLDFANREYSMKEEAKAIMKLQSIRDKLRNIAVFPSFFRKNIIGVGGSFSAGKSEFINSFLANKKIRLPVGIRPVTAIPTYVVSSQVVLVRGFSVQGGIVEFNHDFLHLLTHDMVKSFGFNLKKILHFLTVEAPVVIGNNHYEHLSFVDTPGYNPGVSGDSTSKDKEISKEFLNQGESIIWLIGLDSTGTIQQSDLEFLDNLEMETKRLFIVLNKADLRPKNDLREIIYRVAEDLELHGIDYEGISAYSSIRKQEYEYEKMSLYDFLEEENNLSLDKQNEIVKEIKSITNMYRKALNNDLSEIEEMHKQLSYVKNEINFNQLSKNSSEKIENLLKKLKAKENELKGYIEELEKLEKRMLRAVDKVFEHPKTI</sequence>
<keyword evidence="4" id="KW-0342">GTP-binding</keyword>
<feature type="coiled-coil region" evidence="6">
    <location>
        <begin position="435"/>
        <end position="479"/>
    </location>
</feature>
<dbReference type="PANTHER" id="PTHR10465:SF0">
    <property type="entry name" value="SARCALUMENIN"/>
    <property type="match status" value="1"/>
</dbReference>
<dbReference type="PANTHER" id="PTHR10465">
    <property type="entry name" value="TRANSMEMBRANE GTPASE FZO1"/>
    <property type="match status" value="1"/>
</dbReference>
<evidence type="ECO:0000259" key="7">
    <source>
        <dbReference type="Pfam" id="PF00350"/>
    </source>
</evidence>
<comment type="caution">
    <text evidence="8">The sequence shown here is derived from an EMBL/GenBank/DDBJ whole genome shotgun (WGS) entry which is preliminary data.</text>
</comment>
<dbReference type="SUPFAM" id="SSF52540">
    <property type="entry name" value="P-loop containing nucleoside triphosphate hydrolases"/>
    <property type="match status" value="1"/>
</dbReference>
<dbReference type="GO" id="GO:0003924">
    <property type="term" value="F:GTPase activity"/>
    <property type="evidence" value="ECO:0007669"/>
    <property type="project" value="InterPro"/>
</dbReference>
<comment type="subcellular location">
    <subcellularLocation>
        <location evidence="1">Membrane</location>
    </subcellularLocation>
</comment>
<dbReference type="InterPro" id="IPR027417">
    <property type="entry name" value="P-loop_NTPase"/>
</dbReference>
<gene>
    <name evidence="8" type="ORF">ENT78_06570</name>
</gene>
<dbReference type="EMBL" id="DSZZ01000304">
    <property type="protein sequence ID" value="HGU53165.1"/>
    <property type="molecule type" value="Genomic_DNA"/>
</dbReference>
<dbReference type="GO" id="GO:0016020">
    <property type="term" value="C:membrane"/>
    <property type="evidence" value="ECO:0007669"/>
    <property type="project" value="UniProtKB-SubCell"/>
</dbReference>
<evidence type="ECO:0000256" key="5">
    <source>
        <dbReference type="ARBA" id="ARBA00023136"/>
    </source>
</evidence>
<evidence type="ECO:0000256" key="1">
    <source>
        <dbReference type="ARBA" id="ARBA00004370"/>
    </source>
</evidence>
<dbReference type="InterPro" id="IPR027094">
    <property type="entry name" value="Mitofusin_fam"/>
</dbReference>